<sequence length="237" mass="25858">MAVNISGNGAIEGITSFNGEDIASFNEGGPTFRNILFNGWVNTSIGINQRGKTIAQVSNGEYWADRWQRVSSTTMTQKVEGGNYIPNRTYTLSGNNVTTTQITSPASGTWDWGTVPSNASLVQLELGDTASSFEYRPYGLEVILCQRYYEVVDCEYGTTAVLDAGNSNKAIKKPWIYKVSKRIIPTAIVTAQSGAYSTNASVSGIRSSFCNLNWQWQQTSGNFDRTKAAVVNVDAEL</sequence>
<dbReference type="Proteomes" id="UP000203902">
    <property type="component" value="Segment"/>
</dbReference>
<evidence type="ECO:0000313" key="6">
    <source>
        <dbReference type="Proteomes" id="UP000510897"/>
    </source>
</evidence>
<evidence type="ECO:0000313" key="5">
    <source>
        <dbReference type="Proteomes" id="UP000226384"/>
    </source>
</evidence>
<evidence type="ECO:0000313" key="1">
    <source>
        <dbReference type="EMBL" id="AOV62045.1"/>
    </source>
</evidence>
<gene>
    <name evidence="1" type="ORF">C490910_121</name>
    <name evidence="3" type="ORF">CC030809_00114</name>
    <name evidence="2" type="ORF">S420910_119</name>
</gene>
<reference evidence="4 5" key="1">
    <citation type="journal article" date="2016" name="Virology">
        <title>The genomic content and context of auxiliary metabolic genes in marine cyanomyoviruses.</title>
        <authorList>
            <person name="Crummett L.T."/>
            <person name="Puxty R.J."/>
            <person name="Weihe C."/>
            <person name="Marston M.F."/>
            <person name="Martiny J.B."/>
        </authorList>
    </citation>
    <scope>NUCLEOTIDE SEQUENCE [LARGE SCALE GENOMIC DNA]</scope>
    <source>
        <strain evidence="1">0910CC49</strain>
        <strain evidence="2">0910SB42</strain>
    </source>
</reference>
<evidence type="ECO:0000313" key="4">
    <source>
        <dbReference type="Proteomes" id="UP000203902"/>
    </source>
</evidence>
<dbReference type="EMBL" id="MT586120">
    <property type="protein sequence ID" value="QLF86170.1"/>
    <property type="molecule type" value="Genomic_DNA"/>
</dbReference>
<organism evidence="2 5">
    <name type="scientific">Synechococcus phage S-CAM7</name>
    <dbReference type="NCBI Taxonomy" id="1883368"/>
    <lineage>
        <taxon>Viruses</taxon>
        <taxon>Duplodnaviria</taxon>
        <taxon>Heunggongvirae</taxon>
        <taxon>Uroviricota</taxon>
        <taxon>Caudoviricetes</taxon>
        <taxon>Pantevenvirales</taxon>
        <taxon>Kyanoviridae</taxon>
        <taxon>Mazuvirus</taxon>
        <taxon>Mazuvirus scam7</taxon>
    </lineage>
</organism>
<proteinExistence type="predicted"/>
<dbReference type="RefSeq" id="YP_009323054.1">
    <property type="nucleotide sequence ID" value="NC_031927.1"/>
</dbReference>
<dbReference type="EMBL" id="KU686212">
    <property type="protein sequence ID" value="AOV62045.1"/>
    <property type="molecule type" value="Genomic_DNA"/>
</dbReference>
<dbReference type="EMBL" id="KU686213">
    <property type="protein sequence ID" value="AOV62308.1"/>
    <property type="molecule type" value="Genomic_DNA"/>
</dbReference>
<protein>
    <submittedName>
        <fullName evidence="2">Uncharacterized protein</fullName>
    </submittedName>
</protein>
<dbReference type="GeneID" id="30308175"/>
<reference evidence="3 6" key="2">
    <citation type="submission" date="2020-06" db="EMBL/GenBank/DDBJ databases">
        <authorList>
            <person name="Puxty R.J."/>
            <person name="Weihe C."/>
            <person name="Marston M.F."/>
            <person name="Martiny J.B.H."/>
        </authorList>
    </citation>
    <scope>NUCLEOTIDE SEQUENCE [LARGE SCALE GENOMIC DNA]</scope>
    <source>
        <strain evidence="3">0809CC03</strain>
    </source>
</reference>
<accession>A0A1D8KUF1</accession>
<dbReference type="Proteomes" id="UP000226384">
    <property type="component" value="Segment"/>
</dbReference>
<reference evidence="3 6" key="3">
    <citation type="submission" date="2020-07" db="EMBL/GenBank/DDBJ databases">
        <title>Signatures of coevolution in a cyanophage population.</title>
        <authorList>
            <person name="Abebe J."/>
        </authorList>
    </citation>
    <scope>NUCLEOTIDE SEQUENCE [LARGE SCALE GENOMIC DNA]</scope>
    <source>
        <strain evidence="3">0809CC03</strain>
    </source>
</reference>
<evidence type="ECO:0000313" key="2">
    <source>
        <dbReference type="EMBL" id="AOV62308.1"/>
    </source>
</evidence>
<name>A0A1D8KUF1_9CAUD</name>
<keyword evidence="4" id="KW-1185">Reference proteome</keyword>
<evidence type="ECO:0000313" key="3">
    <source>
        <dbReference type="EMBL" id="QLF86170.1"/>
    </source>
</evidence>
<dbReference type="KEGG" id="vg:30308175"/>
<dbReference type="Proteomes" id="UP000510897">
    <property type="component" value="Segment"/>
</dbReference>